<dbReference type="InterPro" id="IPR027417">
    <property type="entry name" value="P-loop_NTPase"/>
</dbReference>
<evidence type="ECO:0000256" key="5">
    <source>
        <dbReference type="ARBA" id="ARBA00022840"/>
    </source>
</evidence>
<keyword evidence="6" id="KW-0175">Coiled coil</keyword>
<dbReference type="EMBL" id="WTPW01001200">
    <property type="protein sequence ID" value="KAF0449827.1"/>
    <property type="molecule type" value="Genomic_DNA"/>
</dbReference>
<evidence type="ECO:0000256" key="6">
    <source>
        <dbReference type="SAM" id="Coils"/>
    </source>
</evidence>
<evidence type="ECO:0000256" key="4">
    <source>
        <dbReference type="ARBA" id="ARBA00022806"/>
    </source>
</evidence>
<feature type="region of interest" description="Disordered" evidence="7">
    <location>
        <begin position="559"/>
        <end position="592"/>
    </location>
</feature>
<name>A0A8H3XEH1_GIGMA</name>
<feature type="compositionally biased region" description="Low complexity" evidence="7">
    <location>
        <begin position="580"/>
        <end position="592"/>
    </location>
</feature>
<dbReference type="GO" id="GO:0016787">
    <property type="term" value="F:hydrolase activity"/>
    <property type="evidence" value="ECO:0007669"/>
    <property type="project" value="UniProtKB-KW"/>
</dbReference>
<dbReference type="Pfam" id="PF12726">
    <property type="entry name" value="SEN1_N"/>
    <property type="match status" value="1"/>
</dbReference>
<dbReference type="OrthoDB" id="6513042at2759"/>
<dbReference type="GO" id="GO:0001147">
    <property type="term" value="F:transcription termination site sequence-specific DNA binding"/>
    <property type="evidence" value="ECO:0007669"/>
    <property type="project" value="TreeGrafter"/>
</dbReference>
<feature type="coiled-coil region" evidence="6">
    <location>
        <begin position="1062"/>
        <end position="1120"/>
    </location>
</feature>
<dbReference type="Gene3D" id="3.40.50.300">
    <property type="entry name" value="P-loop containing nucleotide triphosphate hydrolases"/>
    <property type="match status" value="2"/>
</dbReference>
<dbReference type="SMART" id="SM00382">
    <property type="entry name" value="AAA"/>
    <property type="match status" value="1"/>
</dbReference>
<keyword evidence="10" id="KW-1185">Reference proteome</keyword>
<dbReference type="Pfam" id="PF13086">
    <property type="entry name" value="AAA_11"/>
    <property type="match status" value="1"/>
</dbReference>
<dbReference type="InterPro" id="IPR045055">
    <property type="entry name" value="DNA2/NAM7-like"/>
</dbReference>
<evidence type="ECO:0000256" key="1">
    <source>
        <dbReference type="ARBA" id="ARBA00007913"/>
    </source>
</evidence>
<comment type="similarity">
    <text evidence="1">Belongs to the DNA2/NAM7 helicase family.</text>
</comment>
<evidence type="ECO:0000259" key="8">
    <source>
        <dbReference type="SMART" id="SM00382"/>
    </source>
</evidence>
<dbReference type="CDD" id="cd18808">
    <property type="entry name" value="SF1_C_Upf1"/>
    <property type="match status" value="1"/>
</dbReference>
<dbReference type="PANTHER" id="PTHR10887">
    <property type="entry name" value="DNA2/NAM7 HELICASE FAMILY"/>
    <property type="match status" value="1"/>
</dbReference>
<organism evidence="9 10">
    <name type="scientific">Gigaspora margarita</name>
    <dbReference type="NCBI Taxonomy" id="4874"/>
    <lineage>
        <taxon>Eukaryota</taxon>
        <taxon>Fungi</taxon>
        <taxon>Fungi incertae sedis</taxon>
        <taxon>Mucoromycota</taxon>
        <taxon>Glomeromycotina</taxon>
        <taxon>Glomeromycetes</taxon>
        <taxon>Diversisporales</taxon>
        <taxon>Gigasporaceae</taxon>
        <taxon>Gigaspora</taxon>
    </lineage>
</organism>
<keyword evidence="2" id="KW-0547">Nucleotide-binding</keyword>
<dbReference type="Pfam" id="PF13087">
    <property type="entry name" value="AAA_12"/>
    <property type="match status" value="1"/>
</dbReference>
<accession>A0A8H3XEH1</accession>
<dbReference type="InterPro" id="IPR041677">
    <property type="entry name" value="DNA2/NAM7_AAA_11"/>
</dbReference>
<gene>
    <name evidence="9" type="ORF">F8M41_002319</name>
</gene>
<dbReference type="InterPro" id="IPR024481">
    <property type="entry name" value="Helicase_Sen1_N"/>
</dbReference>
<dbReference type="GO" id="GO:0006369">
    <property type="term" value="P:termination of RNA polymerase II transcription"/>
    <property type="evidence" value="ECO:0007669"/>
    <property type="project" value="TreeGrafter"/>
</dbReference>
<keyword evidence="4" id="KW-0347">Helicase</keyword>
<evidence type="ECO:0000313" key="9">
    <source>
        <dbReference type="EMBL" id="KAF0449827.1"/>
    </source>
</evidence>
<dbReference type="InterPro" id="IPR047187">
    <property type="entry name" value="SF1_C_Upf1"/>
</dbReference>
<dbReference type="SUPFAM" id="SSF52540">
    <property type="entry name" value="P-loop containing nucleoside triphosphate hydrolases"/>
    <property type="match status" value="1"/>
</dbReference>
<evidence type="ECO:0000313" key="10">
    <source>
        <dbReference type="Proteomes" id="UP000439903"/>
    </source>
</evidence>
<dbReference type="InterPro" id="IPR041679">
    <property type="entry name" value="DNA2/NAM7-like_C"/>
</dbReference>
<dbReference type="InterPro" id="IPR003593">
    <property type="entry name" value="AAA+_ATPase"/>
</dbReference>
<feature type="domain" description="AAA+ ATPase" evidence="8">
    <location>
        <begin position="979"/>
        <end position="1209"/>
    </location>
</feature>
<dbReference type="PANTHER" id="PTHR10887:SF495">
    <property type="entry name" value="HELICASE SENATAXIN ISOFORM X1-RELATED"/>
    <property type="match status" value="1"/>
</dbReference>
<dbReference type="GO" id="GO:0004386">
    <property type="term" value="F:helicase activity"/>
    <property type="evidence" value="ECO:0007669"/>
    <property type="project" value="UniProtKB-KW"/>
</dbReference>
<evidence type="ECO:0000256" key="2">
    <source>
        <dbReference type="ARBA" id="ARBA00022741"/>
    </source>
</evidence>
<proteinExistence type="inferred from homology"/>
<keyword evidence="3 9" id="KW-0378">Hydrolase</keyword>
<sequence length="1498" mass="172410">MNNMSSTVPRQIQVEITYEDILEFLNQKQNQDIEGAKKFLQYGSSYLLACYKDKIPAHWFCSEEFVEITTELLHLFALNYTNDQIEEFKNVMADQLSNCVDCVEVYYVYKEDMHQRYLKVYNNTNDVNILFDVTIKAWDRCRVYNSLQKLRRQLKSSSPDILTSNSTIAILSEIMFNPSLLADRSISSLYVDLFLTIPQNILEQMCKGFLPGMIIVSVHENDNFRQLFWKIIQGFQLENSIKLEDFKAHGYSSPMLSVIRRLKDWNIKSSHFQEYPYTKNLRLYWKGLRKIFCCLDSSTIINGLCHEPIEICHLIVSNINNQDQQESVFVEVMKCFHTLLKKIKNEFWINSSVSAQELMISIFNSLIFRKTAEFFPKKCKHLLGWVTELVEFSVNIAPILLDYLLHSFQRILWPSELALESLDIALKILKRHDIKIDSTLSSKLKNVVSNEKNEFREVLLGSRRLSFINEILSLNITPVLNNTSVPFNNGTLSNSMLLDSTSSVPFNNGSLSNSMLLDFNSNVSFNNDTLSNSMVLDSPTTSESLVPSLRSNIHQTPVNSAFEKNPKSTTSKPLKMRTPIGINTSSKSSSIKKGTIGKMRDKYIKENQAKNKERQDMMQYASSSKTSNQKFNSITSTSKISNQKFNSITNTSNAFEERYVNTSKAENSGINYMEVDKPLDSAVYTSGTFNPLEFNIEQPKPPEQPRRTKLLDFNEVISHHKALHDNKQQERIAQIRKKEDNMKRLRPNLKSFHKQVLTWNVNSMGDIPPNILKTHYKHIPDKFQTVDEYISIFEPLLILEIWQSFISAKEEIDDNDSYVIIMDSSISIDDLIEVKCHSIDNGQLKNLSENDLVMVKSVNNGEGSSSNSTRSKIFLAIVKSVCFNKLNLHCYFNDDPHNIRGELRPRSSWTIEKVISLTPAAREYAALMASPYYKFINLIMQPKSSIVSKCPRAQLERLTNIYQINESQAEAVWKVLHNKDNISLIQGPPGTGKTSTIVSIISELRSTSPTYKPRILACAPSNAAVDEIEKRLRDGIYDSNGNLERVVVARFGKFENIIDEEMSNLKIRMSSLSRDVNEKKRRRQEPQISGWDAETLDAQINQINEEIEEIKKSLRDSTDDNKNEKPRRIKELSEADIICATLTGSGHDILAEFTFQAVIIDEAAQAIELTSLIPMKFNPSWCVLVGDSNQLPPTVLSRVATDFFYEQSLFTRIQRSAPNSVHMLNTQYRMHPEICRFPSQLFYSSQLQDATGLEQLRNQRWHAKSIFSPYRFFDVLGIMGQDQNSFYNKEEAIIAVQLVETLIKDFPEIDFRERIGVITPYKRQLAEIKRLFIQKIPTELYKAMEFNTVDGFQGKEKDIIIFSCVRAGRESSIGFLKDIRRMNVALTRAKSSLFILGNRQTLEKNLQWKELIEDATRRQLYIRCSGYQFAMRLNAEVGRSDEFMVMPAVSFRDASQEDSFGQHRYHRRNPFGRGRGSFPYRGNKNENKRKNGNKRSKR</sequence>
<dbReference type="GO" id="GO:0005694">
    <property type="term" value="C:chromosome"/>
    <property type="evidence" value="ECO:0007669"/>
    <property type="project" value="UniProtKB-ARBA"/>
</dbReference>
<dbReference type="GO" id="GO:0005524">
    <property type="term" value="F:ATP binding"/>
    <property type="evidence" value="ECO:0007669"/>
    <property type="project" value="UniProtKB-KW"/>
</dbReference>
<dbReference type="CDD" id="cd18042">
    <property type="entry name" value="DEXXQc_SETX"/>
    <property type="match status" value="1"/>
</dbReference>
<evidence type="ECO:0000256" key="3">
    <source>
        <dbReference type="ARBA" id="ARBA00022801"/>
    </source>
</evidence>
<dbReference type="Proteomes" id="UP000439903">
    <property type="component" value="Unassembled WGS sequence"/>
</dbReference>
<dbReference type="FunFam" id="3.40.50.300:FF:000326">
    <property type="entry name" value="P-loop containing nucleoside triphosphate hydrolase"/>
    <property type="match status" value="1"/>
</dbReference>
<reference evidence="9 10" key="1">
    <citation type="journal article" date="2019" name="Environ. Microbiol.">
        <title>At the nexus of three kingdoms: the genome of the mycorrhizal fungus Gigaspora margarita provides insights into plant, endobacterial and fungal interactions.</title>
        <authorList>
            <person name="Venice F."/>
            <person name="Ghignone S."/>
            <person name="Salvioli di Fossalunga A."/>
            <person name="Amselem J."/>
            <person name="Novero M."/>
            <person name="Xianan X."/>
            <person name="Sedzielewska Toro K."/>
            <person name="Morin E."/>
            <person name="Lipzen A."/>
            <person name="Grigoriev I.V."/>
            <person name="Henrissat B."/>
            <person name="Martin F.M."/>
            <person name="Bonfante P."/>
        </authorList>
    </citation>
    <scope>NUCLEOTIDE SEQUENCE [LARGE SCALE GENOMIC DNA]</scope>
    <source>
        <strain evidence="9 10">BEG34</strain>
    </source>
</reference>
<comment type="caution">
    <text evidence="9">The sequence shown here is derived from an EMBL/GenBank/DDBJ whole genome shotgun (WGS) entry which is preliminary data.</text>
</comment>
<protein>
    <submittedName>
        <fullName evidence="9">P-loop containing nucleoside triphosphate hydrolase protein</fullName>
    </submittedName>
</protein>
<dbReference type="GO" id="GO:0016604">
    <property type="term" value="C:nuclear body"/>
    <property type="evidence" value="ECO:0007669"/>
    <property type="project" value="TreeGrafter"/>
</dbReference>
<evidence type="ECO:0000256" key="7">
    <source>
        <dbReference type="SAM" id="MobiDB-lite"/>
    </source>
</evidence>
<keyword evidence="5" id="KW-0067">ATP-binding</keyword>
<feature type="region of interest" description="Disordered" evidence="7">
    <location>
        <begin position="1457"/>
        <end position="1498"/>
    </location>
</feature>